<evidence type="ECO:0000313" key="11">
    <source>
        <dbReference type="EMBL" id="RZD17709.1"/>
    </source>
</evidence>
<dbReference type="Proteomes" id="UP000319296">
    <property type="component" value="Unassembled WGS sequence"/>
</dbReference>
<keyword evidence="5 9" id="KW-0808">Transferase</keyword>
<comment type="similarity">
    <text evidence="2 9">Belongs to the MGMT family.</text>
</comment>
<name>A0A519BKC9_9DELT</name>
<evidence type="ECO:0000256" key="6">
    <source>
        <dbReference type="ARBA" id="ARBA00022763"/>
    </source>
</evidence>
<dbReference type="SUPFAM" id="SSF46767">
    <property type="entry name" value="Methylated DNA-protein cysteine methyltransferase, C-terminal domain"/>
    <property type="match status" value="1"/>
</dbReference>
<evidence type="ECO:0000256" key="8">
    <source>
        <dbReference type="ARBA" id="ARBA00049348"/>
    </source>
</evidence>
<dbReference type="AlphaFoldDB" id="A0A519BKC9"/>
<dbReference type="PROSITE" id="PS00374">
    <property type="entry name" value="MGMT"/>
    <property type="match status" value="1"/>
</dbReference>
<sequence>MNTNAEIIYFYVEHVATPIGEMIAVTDSQKRLRALDWTDCETRMHRLLRLHYAHSDIRLITETIPKDIKRLLDAYWQGELGAIDDIPVKTGGTPFQQEVWSALRSIPAGKTISYKMQAAEIGKPSAIRAVALANGSNPIGIVIPCHRIIGSDGSLTGYAGGLKRKRQLLEHEGIYLK</sequence>
<evidence type="ECO:0000256" key="3">
    <source>
        <dbReference type="ARBA" id="ARBA00022490"/>
    </source>
</evidence>
<evidence type="ECO:0000256" key="9">
    <source>
        <dbReference type="HAMAP-Rule" id="MF_00772"/>
    </source>
</evidence>
<evidence type="ECO:0000259" key="10">
    <source>
        <dbReference type="Pfam" id="PF01035"/>
    </source>
</evidence>
<comment type="subcellular location">
    <subcellularLocation>
        <location evidence="9">Cytoplasm</location>
    </subcellularLocation>
</comment>
<dbReference type="InterPro" id="IPR001497">
    <property type="entry name" value="MethylDNA_cys_MeTrfase_AS"/>
</dbReference>
<dbReference type="CDD" id="cd06445">
    <property type="entry name" value="ATase"/>
    <property type="match status" value="1"/>
</dbReference>
<organism evidence="11 12">
    <name type="scientific">Candidatus Acididesulfobacter diazotrophicus</name>
    <dbReference type="NCBI Taxonomy" id="2597226"/>
    <lineage>
        <taxon>Bacteria</taxon>
        <taxon>Deltaproteobacteria</taxon>
        <taxon>Candidatus Acidulodesulfobacterales</taxon>
        <taxon>Candidatus Acididesulfobacter</taxon>
    </lineage>
</organism>
<dbReference type="GO" id="GO:0032259">
    <property type="term" value="P:methylation"/>
    <property type="evidence" value="ECO:0007669"/>
    <property type="project" value="UniProtKB-KW"/>
</dbReference>
<dbReference type="HAMAP" id="MF_00772">
    <property type="entry name" value="OGT"/>
    <property type="match status" value="1"/>
</dbReference>
<keyword evidence="6 9" id="KW-0227">DNA damage</keyword>
<feature type="domain" description="Methylated-DNA-[protein]-cysteine S-methyltransferase DNA binding" evidence="10">
    <location>
        <begin position="94"/>
        <end position="174"/>
    </location>
</feature>
<dbReference type="EMBL" id="SGBB01000025">
    <property type="protein sequence ID" value="RZD17709.1"/>
    <property type="molecule type" value="Genomic_DNA"/>
</dbReference>
<keyword evidence="3 9" id="KW-0963">Cytoplasm</keyword>
<dbReference type="GO" id="GO:0006307">
    <property type="term" value="P:DNA alkylation repair"/>
    <property type="evidence" value="ECO:0007669"/>
    <property type="project" value="UniProtKB-UniRule"/>
</dbReference>
<evidence type="ECO:0000256" key="4">
    <source>
        <dbReference type="ARBA" id="ARBA00022603"/>
    </source>
</evidence>
<evidence type="ECO:0000256" key="2">
    <source>
        <dbReference type="ARBA" id="ARBA00008711"/>
    </source>
</evidence>
<comment type="catalytic activity">
    <reaction evidence="8 9">
        <text>a 6-O-methyl-2'-deoxyguanosine in DNA + L-cysteinyl-[protein] = S-methyl-L-cysteinyl-[protein] + a 2'-deoxyguanosine in DNA</text>
        <dbReference type="Rhea" id="RHEA:24000"/>
        <dbReference type="Rhea" id="RHEA-COMP:10131"/>
        <dbReference type="Rhea" id="RHEA-COMP:10132"/>
        <dbReference type="Rhea" id="RHEA-COMP:11367"/>
        <dbReference type="Rhea" id="RHEA-COMP:11368"/>
        <dbReference type="ChEBI" id="CHEBI:29950"/>
        <dbReference type="ChEBI" id="CHEBI:82612"/>
        <dbReference type="ChEBI" id="CHEBI:85445"/>
        <dbReference type="ChEBI" id="CHEBI:85448"/>
        <dbReference type="EC" id="2.1.1.63"/>
    </reaction>
</comment>
<dbReference type="NCBIfam" id="TIGR00589">
    <property type="entry name" value="ogt"/>
    <property type="match status" value="1"/>
</dbReference>
<dbReference type="FunFam" id="1.10.10.10:FF:000214">
    <property type="entry name" value="Methylated-DNA--protein-cysteine methyltransferase"/>
    <property type="match status" value="1"/>
</dbReference>
<proteinExistence type="inferred from homology"/>
<comment type="function">
    <text evidence="9">Involved in the cellular defense against the biological effects of O6-methylguanine (O6-MeG) and O4-methylthymine (O4-MeT) in DNA. Repairs the methylated nucleobase in DNA by stoichiometrically transferring the methyl group to a cysteine residue in the enzyme. This is a suicide reaction: the enzyme is irreversibly inactivated.</text>
</comment>
<dbReference type="InterPro" id="IPR023546">
    <property type="entry name" value="MGMT"/>
</dbReference>
<evidence type="ECO:0000256" key="7">
    <source>
        <dbReference type="ARBA" id="ARBA00023204"/>
    </source>
</evidence>
<dbReference type="GO" id="GO:0005737">
    <property type="term" value="C:cytoplasm"/>
    <property type="evidence" value="ECO:0007669"/>
    <property type="project" value="UniProtKB-SubCell"/>
</dbReference>
<reference evidence="11 12" key="1">
    <citation type="journal article" date="2019" name="ISME J.">
        <title>Insights into ecological role of a new deltaproteobacterial order Candidatus Acidulodesulfobacterales by metagenomics and metatranscriptomics.</title>
        <authorList>
            <person name="Tan S."/>
            <person name="Liu J."/>
            <person name="Fang Y."/>
            <person name="Hedlund B.P."/>
            <person name="Lian Z.H."/>
            <person name="Huang L.Y."/>
            <person name="Li J.T."/>
            <person name="Huang L.N."/>
            <person name="Li W.J."/>
            <person name="Jiang H.C."/>
            <person name="Dong H.L."/>
            <person name="Shu W.S."/>
        </authorList>
    </citation>
    <scope>NUCLEOTIDE SEQUENCE [LARGE SCALE GENOMIC DNA]</scope>
    <source>
        <strain evidence="11">AP1</strain>
    </source>
</reference>
<keyword evidence="4 9" id="KW-0489">Methyltransferase</keyword>
<dbReference type="Gene3D" id="1.10.10.10">
    <property type="entry name" value="Winged helix-like DNA-binding domain superfamily/Winged helix DNA-binding domain"/>
    <property type="match status" value="1"/>
</dbReference>
<comment type="catalytic activity">
    <reaction evidence="1 9">
        <text>a 4-O-methyl-thymidine in DNA + L-cysteinyl-[protein] = a thymidine in DNA + S-methyl-L-cysteinyl-[protein]</text>
        <dbReference type="Rhea" id="RHEA:53428"/>
        <dbReference type="Rhea" id="RHEA-COMP:10131"/>
        <dbReference type="Rhea" id="RHEA-COMP:10132"/>
        <dbReference type="Rhea" id="RHEA-COMP:13555"/>
        <dbReference type="Rhea" id="RHEA-COMP:13556"/>
        <dbReference type="ChEBI" id="CHEBI:29950"/>
        <dbReference type="ChEBI" id="CHEBI:82612"/>
        <dbReference type="ChEBI" id="CHEBI:137386"/>
        <dbReference type="ChEBI" id="CHEBI:137387"/>
        <dbReference type="EC" id="2.1.1.63"/>
    </reaction>
</comment>
<feature type="active site" description="Nucleophile; methyl group acceptor" evidence="9">
    <location>
        <position position="145"/>
    </location>
</feature>
<gene>
    <name evidence="11" type="ORF">EVG15_09850</name>
</gene>
<dbReference type="SUPFAM" id="SSF53155">
    <property type="entry name" value="Methylated DNA-protein cysteine methyltransferase domain"/>
    <property type="match status" value="1"/>
</dbReference>
<evidence type="ECO:0000313" key="12">
    <source>
        <dbReference type="Proteomes" id="UP000319296"/>
    </source>
</evidence>
<dbReference type="InterPro" id="IPR036388">
    <property type="entry name" value="WH-like_DNA-bd_sf"/>
</dbReference>
<comment type="miscellaneous">
    <text evidence="9">This enzyme catalyzes only one turnover and therefore is not strictly catalytic. According to one definition, an enzyme is a biocatalyst that acts repeatedly and over many reaction cycles.</text>
</comment>
<keyword evidence="7 9" id="KW-0234">DNA repair</keyword>
<evidence type="ECO:0000256" key="1">
    <source>
        <dbReference type="ARBA" id="ARBA00001286"/>
    </source>
</evidence>
<evidence type="ECO:0000256" key="5">
    <source>
        <dbReference type="ARBA" id="ARBA00022679"/>
    </source>
</evidence>
<dbReference type="InterPro" id="IPR014048">
    <property type="entry name" value="MethylDNA_cys_MeTrfase_DNA-bd"/>
</dbReference>
<dbReference type="PANTHER" id="PTHR10815:SF5">
    <property type="entry name" value="METHYLATED-DNA--PROTEIN-CYSTEINE METHYLTRANSFERASE"/>
    <property type="match status" value="1"/>
</dbReference>
<accession>A0A519BKC9</accession>
<protein>
    <recommendedName>
        <fullName evidence="9">Methylated-DNA--protein-cysteine methyltransferase</fullName>
        <ecNumber evidence="9">2.1.1.63</ecNumber>
    </recommendedName>
    <alternativeName>
        <fullName evidence="9">6-O-methylguanine-DNA methyltransferase</fullName>
        <shortName evidence="9">MGMT</shortName>
    </alternativeName>
    <alternativeName>
        <fullName evidence="9">O-6-methylguanine-DNA-alkyltransferase</fullName>
    </alternativeName>
</protein>
<comment type="caution">
    <text evidence="11">The sequence shown here is derived from an EMBL/GenBank/DDBJ whole genome shotgun (WGS) entry which is preliminary data.</text>
</comment>
<dbReference type="Pfam" id="PF01035">
    <property type="entry name" value="DNA_binding_1"/>
    <property type="match status" value="1"/>
</dbReference>
<dbReference type="InterPro" id="IPR036631">
    <property type="entry name" value="MGMT_N_sf"/>
</dbReference>
<dbReference type="PANTHER" id="PTHR10815">
    <property type="entry name" value="METHYLATED-DNA--PROTEIN-CYSTEINE METHYLTRANSFERASE"/>
    <property type="match status" value="1"/>
</dbReference>
<dbReference type="InterPro" id="IPR036217">
    <property type="entry name" value="MethylDNA_cys_MeTrfase_DNAb"/>
</dbReference>
<dbReference type="GO" id="GO:0003908">
    <property type="term" value="F:methylated-DNA-[protein]-cysteine S-methyltransferase activity"/>
    <property type="evidence" value="ECO:0007669"/>
    <property type="project" value="UniProtKB-UniRule"/>
</dbReference>
<dbReference type="EC" id="2.1.1.63" evidence="9"/>